<evidence type="ECO:0000259" key="5">
    <source>
        <dbReference type="PROSITE" id="PS51366"/>
    </source>
</evidence>
<reference evidence="6 7" key="1">
    <citation type="journal article" date="2013" name="BMC Genomics">
        <title>Reconstruction of the lipid metabolism for the microalga Monoraphidium neglectum from its genome sequence reveals characteristics suitable for biofuel production.</title>
        <authorList>
            <person name="Bogen C."/>
            <person name="Al-Dilaimi A."/>
            <person name="Albersmeier A."/>
            <person name="Wichmann J."/>
            <person name="Grundmann M."/>
            <person name="Rupp O."/>
            <person name="Lauersen K.J."/>
            <person name="Blifernez-Klassen O."/>
            <person name="Kalinowski J."/>
            <person name="Goesmann A."/>
            <person name="Mussgnug J.H."/>
            <person name="Kruse O."/>
        </authorList>
    </citation>
    <scope>NUCLEOTIDE SEQUENCE [LARGE SCALE GENOMIC DNA]</scope>
    <source>
        <strain evidence="6 7">SAG 48.87</strain>
    </source>
</reference>
<keyword evidence="3" id="KW-0648">Protein biosynthesis</keyword>
<evidence type="ECO:0000256" key="4">
    <source>
        <dbReference type="SAM" id="MobiDB-lite"/>
    </source>
</evidence>
<dbReference type="PANTHER" id="PTHR23253:SF9">
    <property type="entry name" value="EUKARYOTIC TRANSLATION INITIATION FACTOR 4 GAMMA 2"/>
    <property type="match status" value="1"/>
</dbReference>
<dbReference type="PROSITE" id="PS51366">
    <property type="entry name" value="MI"/>
    <property type="match status" value="1"/>
</dbReference>
<feature type="compositionally biased region" description="Low complexity" evidence="4">
    <location>
        <begin position="469"/>
        <end position="487"/>
    </location>
</feature>
<evidence type="ECO:0000313" key="6">
    <source>
        <dbReference type="EMBL" id="KIZ04763.1"/>
    </source>
</evidence>
<protein>
    <submittedName>
        <fullName evidence="6">Eukaryotic initiation factor iso-4F subunit p82-34</fullName>
    </submittedName>
</protein>
<dbReference type="Pfam" id="PF02854">
    <property type="entry name" value="MIF4G"/>
    <property type="match status" value="1"/>
</dbReference>
<dbReference type="GO" id="GO:0003729">
    <property type="term" value="F:mRNA binding"/>
    <property type="evidence" value="ECO:0007669"/>
    <property type="project" value="TreeGrafter"/>
</dbReference>
<dbReference type="OrthoDB" id="514777at2759"/>
<dbReference type="PANTHER" id="PTHR23253">
    <property type="entry name" value="EUKARYOTIC TRANSLATION INITIATION FACTOR 4 GAMMA"/>
    <property type="match status" value="1"/>
</dbReference>
<dbReference type="SMART" id="SM00544">
    <property type="entry name" value="MA3"/>
    <property type="match status" value="1"/>
</dbReference>
<dbReference type="InterPro" id="IPR003891">
    <property type="entry name" value="Initiation_fac_eIF4g_MI"/>
</dbReference>
<dbReference type="GO" id="GO:0016281">
    <property type="term" value="C:eukaryotic translation initiation factor 4F complex"/>
    <property type="evidence" value="ECO:0007669"/>
    <property type="project" value="TreeGrafter"/>
</dbReference>
<keyword evidence="2 6" id="KW-0396">Initiation factor</keyword>
<gene>
    <name evidence="6" type="ORF">MNEG_3192</name>
</gene>
<dbReference type="Pfam" id="PF02847">
    <property type="entry name" value="MA3"/>
    <property type="match status" value="1"/>
</dbReference>
<proteinExistence type="inferred from homology"/>
<feature type="compositionally biased region" description="Low complexity" evidence="4">
    <location>
        <begin position="60"/>
        <end position="85"/>
    </location>
</feature>
<organism evidence="6 7">
    <name type="scientific">Monoraphidium neglectum</name>
    <dbReference type="NCBI Taxonomy" id="145388"/>
    <lineage>
        <taxon>Eukaryota</taxon>
        <taxon>Viridiplantae</taxon>
        <taxon>Chlorophyta</taxon>
        <taxon>core chlorophytes</taxon>
        <taxon>Chlorophyceae</taxon>
        <taxon>CS clade</taxon>
        <taxon>Sphaeropleales</taxon>
        <taxon>Selenastraceae</taxon>
        <taxon>Monoraphidium</taxon>
    </lineage>
</organism>
<dbReference type="SMART" id="SM00543">
    <property type="entry name" value="MIF4G"/>
    <property type="match status" value="1"/>
</dbReference>
<feature type="compositionally biased region" description="Low complexity" evidence="4">
    <location>
        <begin position="92"/>
        <end position="112"/>
    </location>
</feature>
<dbReference type="SUPFAM" id="SSF48371">
    <property type="entry name" value="ARM repeat"/>
    <property type="match status" value="2"/>
</dbReference>
<dbReference type="RefSeq" id="XP_013903782.1">
    <property type="nucleotide sequence ID" value="XM_014048328.1"/>
</dbReference>
<name>A0A0D2K2J0_9CHLO</name>
<accession>A0A0D2K2J0</accession>
<comment type="similarity">
    <text evidence="1">Belongs to the eukaryotic initiation factor 4G family.</text>
</comment>
<feature type="region of interest" description="Disordered" evidence="4">
    <location>
        <begin position="452"/>
        <end position="495"/>
    </location>
</feature>
<dbReference type="AlphaFoldDB" id="A0A0D2K2J0"/>
<feature type="region of interest" description="Disordered" evidence="4">
    <location>
        <begin position="24"/>
        <end position="113"/>
    </location>
</feature>
<dbReference type="GeneID" id="25736070"/>
<dbReference type="InterPro" id="IPR016024">
    <property type="entry name" value="ARM-type_fold"/>
</dbReference>
<dbReference type="GO" id="GO:0003743">
    <property type="term" value="F:translation initiation factor activity"/>
    <property type="evidence" value="ECO:0007669"/>
    <property type="project" value="UniProtKB-KW"/>
</dbReference>
<dbReference type="EMBL" id="KK100610">
    <property type="protein sequence ID" value="KIZ04763.1"/>
    <property type="molecule type" value="Genomic_DNA"/>
</dbReference>
<evidence type="ECO:0000256" key="2">
    <source>
        <dbReference type="ARBA" id="ARBA00022540"/>
    </source>
</evidence>
<evidence type="ECO:0000256" key="1">
    <source>
        <dbReference type="ARBA" id="ARBA00005775"/>
    </source>
</evidence>
<dbReference type="InterPro" id="IPR003890">
    <property type="entry name" value="MIF4G-like_typ-3"/>
</dbReference>
<dbReference type="STRING" id="145388.A0A0D2K2J0"/>
<dbReference type="Gene3D" id="1.25.40.180">
    <property type="match status" value="2"/>
</dbReference>
<evidence type="ECO:0000256" key="3">
    <source>
        <dbReference type="ARBA" id="ARBA00022917"/>
    </source>
</evidence>
<dbReference type="Proteomes" id="UP000054498">
    <property type="component" value="Unassembled WGS sequence"/>
</dbReference>
<evidence type="ECO:0000313" key="7">
    <source>
        <dbReference type="Proteomes" id="UP000054498"/>
    </source>
</evidence>
<dbReference type="KEGG" id="mng:MNEG_3192"/>
<feature type="compositionally biased region" description="Pro residues" evidence="4">
    <location>
        <begin position="455"/>
        <end position="468"/>
    </location>
</feature>
<keyword evidence="7" id="KW-1185">Reference proteome</keyword>
<feature type="domain" description="MI" evidence="5">
    <location>
        <begin position="496"/>
        <end position="625"/>
    </location>
</feature>
<sequence>MEKYTKCPIDLQQLQLEIVISEESERDVQRQSLQRVAEEVDDRDWRSRAPASDEPAWASGQGQQQQQQQERSQQRGPQQQQQAQNAGGGQGQQQAQAQQQGKQQGQQQWQGGKELPKIQKAEDLGRQKYVVGAAVEGNDRAIRSVKGILNKLTPEKFDRLLAQLLSVITNAAILKATIALVFESAVAQPTFCAMYADLCLHLSREVPEFPPGEGDTRPIKFKRMLLNTCQDEFEGVAEAREELQQISDAQERAAAEKRVKTRTMGTVRLIAELYRQEVVKENIILVCIRELLEAANPKSVPAEDSIEAACEMITISGKALAASEDKKTRDALDGYMARLQRLQDAKELSSRIRFVVRDVVDMRRNKWVPRRETFTAKKLDEVHAEAEAELGMVTVARIADLPALPVQRAGLTQDDFSLLPPLRGGDEGWEFVGKRSGGPRAFAGSSALVGEYRPPEPLARPAPRPAAPAPAAAAPAAAPAAAARPAASGKPLGPDDIESKSKSLFREFASVGDFSEAATCVRELRDAPKAAGVVDLSGVVVTGLSEVFDATAEKQQAALAGLVVRLAAEGVVKGAELLKGLAHYTEGLEDLSLDIPKAPELLGRVVGAAAAKGALALSELPQLLSKCEGAEPKRKLAGAAFRAAAAEGGGDAKLAQLCAAAGIRAGEFLKADEFDGDLPSVEDWLKSEGLSAVPI</sequence>